<protein>
    <submittedName>
        <fullName evidence="1">Uncharacterized protein</fullName>
    </submittedName>
</protein>
<sequence length="260" mass="30040">MYPSLDVETGKQAQPHRPPGHPNGFSDQVLLCYEQENQQNDKAERDGRGKGSIDEPVKKRTNKACDCIKLFFKILLALSVIVVILFWSIQAYGAFFHPDTDNSSSVNLESPPPCDGDPTYTYTEMRRVSAADIQLKFNYVSWVSKSGYEKSRAKIHYGAAIINVNGQKVIGKDSRRVWKELTDKKESEILVQTCFGALAKLQACERKYGDKYDEKYYPFRFEDMIRRCEAEKWNEYAESSVFEDQWRDVQGFVHKLPRFF</sequence>
<proteinExistence type="predicted"/>
<accession>A0A2A6B8Z3</accession>
<evidence type="ECO:0000313" key="1">
    <source>
        <dbReference type="EnsemblMetazoa" id="PPA31273.1"/>
    </source>
</evidence>
<reference evidence="2" key="1">
    <citation type="journal article" date="2008" name="Nat. Genet.">
        <title>The Pristionchus pacificus genome provides a unique perspective on nematode lifestyle and parasitism.</title>
        <authorList>
            <person name="Dieterich C."/>
            <person name="Clifton S.W."/>
            <person name="Schuster L.N."/>
            <person name="Chinwalla A."/>
            <person name="Delehaunty K."/>
            <person name="Dinkelacker I."/>
            <person name="Fulton L."/>
            <person name="Fulton R."/>
            <person name="Godfrey J."/>
            <person name="Minx P."/>
            <person name="Mitreva M."/>
            <person name="Roeseler W."/>
            <person name="Tian H."/>
            <person name="Witte H."/>
            <person name="Yang S.P."/>
            <person name="Wilson R.K."/>
            <person name="Sommer R.J."/>
        </authorList>
    </citation>
    <scope>NUCLEOTIDE SEQUENCE [LARGE SCALE GENOMIC DNA]</scope>
    <source>
        <strain evidence="2">PS312</strain>
    </source>
</reference>
<name>A0A2A6B8Z3_PRIPA</name>
<gene>
    <name evidence="1" type="primary">WBGene00204138</name>
</gene>
<keyword evidence="2" id="KW-1185">Reference proteome</keyword>
<evidence type="ECO:0000313" key="2">
    <source>
        <dbReference type="Proteomes" id="UP000005239"/>
    </source>
</evidence>
<accession>A0A8R1YLM8</accession>
<dbReference type="AlphaFoldDB" id="A0A2A6B8Z3"/>
<dbReference type="EnsemblMetazoa" id="PPA31273.1">
    <property type="protein sequence ID" value="PPA31273.1"/>
    <property type="gene ID" value="WBGene00204138"/>
</dbReference>
<organism evidence="1 2">
    <name type="scientific">Pristionchus pacificus</name>
    <name type="common">Parasitic nematode worm</name>
    <dbReference type="NCBI Taxonomy" id="54126"/>
    <lineage>
        <taxon>Eukaryota</taxon>
        <taxon>Metazoa</taxon>
        <taxon>Ecdysozoa</taxon>
        <taxon>Nematoda</taxon>
        <taxon>Chromadorea</taxon>
        <taxon>Rhabditida</taxon>
        <taxon>Rhabditina</taxon>
        <taxon>Diplogasteromorpha</taxon>
        <taxon>Diplogasteroidea</taxon>
        <taxon>Neodiplogasteridae</taxon>
        <taxon>Pristionchus</taxon>
    </lineage>
</organism>
<dbReference type="Proteomes" id="UP000005239">
    <property type="component" value="Unassembled WGS sequence"/>
</dbReference>
<reference evidence="1" key="2">
    <citation type="submission" date="2022-06" db="UniProtKB">
        <authorList>
            <consortium name="EnsemblMetazoa"/>
        </authorList>
    </citation>
    <scope>IDENTIFICATION</scope>
    <source>
        <strain evidence="1">PS312</strain>
    </source>
</reference>